<evidence type="ECO:0000256" key="1">
    <source>
        <dbReference type="SAM" id="MobiDB-lite"/>
    </source>
</evidence>
<keyword evidence="3" id="KW-1185">Reference proteome</keyword>
<gene>
    <name evidence="2" type="ORF">GQ55_3G152200</name>
</gene>
<evidence type="ECO:0000313" key="2">
    <source>
        <dbReference type="EMBL" id="PUZ64556.1"/>
    </source>
</evidence>
<dbReference type="Proteomes" id="UP000244336">
    <property type="component" value="Chromosome 3"/>
</dbReference>
<reference evidence="2 3" key="1">
    <citation type="submission" date="2018-04" db="EMBL/GenBank/DDBJ databases">
        <title>WGS assembly of Panicum hallii var. hallii HAL2.</title>
        <authorList>
            <person name="Lovell J."/>
            <person name="Jenkins J."/>
            <person name="Lowry D."/>
            <person name="Mamidi S."/>
            <person name="Sreedasyam A."/>
            <person name="Weng X."/>
            <person name="Barry K."/>
            <person name="Bonette J."/>
            <person name="Campitelli B."/>
            <person name="Daum C."/>
            <person name="Gordon S."/>
            <person name="Gould B."/>
            <person name="Lipzen A."/>
            <person name="MacQueen A."/>
            <person name="Palacio-Mejia J."/>
            <person name="Plott C."/>
            <person name="Shakirov E."/>
            <person name="Shu S."/>
            <person name="Yoshinaga Y."/>
            <person name="Zane M."/>
            <person name="Rokhsar D."/>
            <person name="Grimwood J."/>
            <person name="Schmutz J."/>
            <person name="Juenger T."/>
        </authorList>
    </citation>
    <scope>NUCLEOTIDE SEQUENCE [LARGE SCALE GENOMIC DNA]</scope>
    <source>
        <strain evidence="3">cv. HAL2</strain>
    </source>
</reference>
<accession>A0A2T7E9Q7</accession>
<dbReference type="EMBL" id="CM009751">
    <property type="protein sequence ID" value="PUZ64556.1"/>
    <property type="molecule type" value="Genomic_DNA"/>
</dbReference>
<organism evidence="2 3">
    <name type="scientific">Panicum hallii var. hallii</name>
    <dbReference type="NCBI Taxonomy" id="1504633"/>
    <lineage>
        <taxon>Eukaryota</taxon>
        <taxon>Viridiplantae</taxon>
        <taxon>Streptophyta</taxon>
        <taxon>Embryophyta</taxon>
        <taxon>Tracheophyta</taxon>
        <taxon>Spermatophyta</taxon>
        <taxon>Magnoliopsida</taxon>
        <taxon>Liliopsida</taxon>
        <taxon>Poales</taxon>
        <taxon>Poaceae</taxon>
        <taxon>PACMAD clade</taxon>
        <taxon>Panicoideae</taxon>
        <taxon>Panicodae</taxon>
        <taxon>Paniceae</taxon>
        <taxon>Panicinae</taxon>
        <taxon>Panicum</taxon>
        <taxon>Panicum sect. Panicum</taxon>
    </lineage>
</organism>
<dbReference type="Gramene" id="PUZ64556">
    <property type="protein sequence ID" value="PUZ64556"/>
    <property type="gene ID" value="GQ55_3G152200"/>
</dbReference>
<protein>
    <submittedName>
        <fullName evidence="2">Uncharacterized protein</fullName>
    </submittedName>
</protein>
<feature type="region of interest" description="Disordered" evidence="1">
    <location>
        <begin position="1"/>
        <end position="57"/>
    </location>
</feature>
<sequence length="203" mass="21404">MARRDAALGVDPRRGCSDSAATREVVEDQTGLSERGAVAEDPPREVEPPEGCVHGDRAMGGPLPVLRGQRVWHMVDAPSIATRLEVDERGGATTPLNLELSDRVVAVRVGVERHVLELPEGGHAVGSLGNAGGAVRCLAMVEVAHQNEMMSKMSAEEEGPGEVDEEELGADGDYVWATVGALRVGVGSAARGDDGNPRWQGNR</sequence>
<evidence type="ECO:0000313" key="3">
    <source>
        <dbReference type="Proteomes" id="UP000244336"/>
    </source>
</evidence>
<feature type="compositionally biased region" description="Basic and acidic residues" evidence="1">
    <location>
        <begin position="37"/>
        <end position="57"/>
    </location>
</feature>
<proteinExistence type="predicted"/>
<dbReference type="AlphaFoldDB" id="A0A2T7E9Q7"/>
<feature type="compositionally biased region" description="Basic and acidic residues" evidence="1">
    <location>
        <begin position="1"/>
        <end position="16"/>
    </location>
</feature>
<name>A0A2T7E9Q7_9POAL</name>